<evidence type="ECO:0000256" key="3">
    <source>
        <dbReference type="ARBA" id="ARBA00022806"/>
    </source>
</evidence>
<evidence type="ECO:0000256" key="1">
    <source>
        <dbReference type="ARBA" id="ARBA00022741"/>
    </source>
</evidence>
<dbReference type="Proteomes" id="UP000655273">
    <property type="component" value="Unassembled WGS sequence"/>
</dbReference>
<keyword evidence="1" id="KW-0547">Nucleotide-binding</keyword>
<keyword evidence="4" id="KW-0067">ATP-binding</keyword>
<accession>A0A927DHC1</accession>
<dbReference type="GO" id="GO:0005829">
    <property type="term" value="C:cytosol"/>
    <property type="evidence" value="ECO:0007669"/>
    <property type="project" value="TreeGrafter"/>
</dbReference>
<reference evidence="7" key="1">
    <citation type="submission" date="2020-07" db="EMBL/GenBank/DDBJ databases">
        <title>Clinical and genomic characterization of carbapenemase-producing Enterobacterales causing secondary infections during the COVID-19 crisis at a New York City hospital.</title>
        <authorList>
            <person name="Gomez-Simmonds A."/>
            <person name="Annavajhala M.K."/>
            <person name="Uhlemann A.-C."/>
        </authorList>
    </citation>
    <scope>NUCLEOTIDE SEQUENCE</scope>
    <source>
        <strain evidence="7">NK1396</strain>
    </source>
</reference>
<feature type="domain" description="Helicase C-terminal" evidence="6">
    <location>
        <begin position="1"/>
        <end position="73"/>
    </location>
</feature>
<gene>
    <name evidence="7" type="ORF">IE983_03400</name>
</gene>
<evidence type="ECO:0000313" key="7">
    <source>
        <dbReference type="EMBL" id="MBD3706644.1"/>
    </source>
</evidence>
<evidence type="ECO:0000256" key="5">
    <source>
        <dbReference type="ARBA" id="ARBA00038437"/>
    </source>
</evidence>
<evidence type="ECO:0000256" key="4">
    <source>
        <dbReference type="ARBA" id="ARBA00022840"/>
    </source>
</evidence>
<dbReference type="GO" id="GO:0003724">
    <property type="term" value="F:RNA helicase activity"/>
    <property type="evidence" value="ECO:0007669"/>
    <property type="project" value="TreeGrafter"/>
</dbReference>
<dbReference type="EMBL" id="JACXTA010000001">
    <property type="protein sequence ID" value="MBD3706644.1"/>
    <property type="molecule type" value="Genomic_DNA"/>
</dbReference>
<name>A0A927DHC1_9ENTR</name>
<comment type="similarity">
    <text evidence="5">Belongs to the DEAD box helicase family.</text>
</comment>
<dbReference type="SUPFAM" id="SSF52540">
    <property type="entry name" value="P-loop containing nucleoside triphosphate hydrolases"/>
    <property type="match status" value="1"/>
</dbReference>
<evidence type="ECO:0000259" key="6">
    <source>
        <dbReference type="PROSITE" id="PS51194"/>
    </source>
</evidence>
<evidence type="ECO:0000256" key="2">
    <source>
        <dbReference type="ARBA" id="ARBA00022801"/>
    </source>
</evidence>
<dbReference type="InterPro" id="IPR027417">
    <property type="entry name" value="P-loop_NTPase"/>
</dbReference>
<dbReference type="PANTHER" id="PTHR47959:SF1">
    <property type="entry name" value="ATP-DEPENDENT RNA HELICASE DBPA"/>
    <property type="match status" value="1"/>
</dbReference>
<comment type="caution">
    <text evidence="7">The sequence shown here is derived from an EMBL/GenBank/DDBJ whole genome shotgun (WGS) entry which is preliminary data.</text>
</comment>
<dbReference type="InterPro" id="IPR050079">
    <property type="entry name" value="DEAD_box_RNA_helicase"/>
</dbReference>
<dbReference type="Pfam" id="PF00271">
    <property type="entry name" value="Helicase_C"/>
    <property type="match status" value="1"/>
</dbReference>
<sequence length="73" mass="8255">MWRPVASDIKSLELVVNFELAWDPEVHVHRIGRTARAGNSGLAISFCAPEEAQRANILSEMLQLKLNWVNTPR</sequence>
<dbReference type="PANTHER" id="PTHR47959">
    <property type="entry name" value="ATP-DEPENDENT RNA HELICASE RHLE-RELATED"/>
    <property type="match status" value="1"/>
</dbReference>
<proteinExistence type="inferred from homology"/>
<protein>
    <recommendedName>
        <fullName evidence="6">Helicase C-terminal domain-containing protein</fullName>
    </recommendedName>
</protein>
<keyword evidence="3" id="KW-0347">Helicase</keyword>
<dbReference type="PROSITE" id="PS51194">
    <property type="entry name" value="HELICASE_CTER"/>
    <property type="match status" value="1"/>
</dbReference>
<dbReference type="AlphaFoldDB" id="A0A927DHC1"/>
<dbReference type="Gene3D" id="3.40.50.300">
    <property type="entry name" value="P-loop containing nucleotide triphosphate hydrolases"/>
    <property type="match status" value="1"/>
</dbReference>
<keyword evidence="2" id="KW-0378">Hydrolase</keyword>
<dbReference type="GO" id="GO:0005524">
    <property type="term" value="F:ATP binding"/>
    <property type="evidence" value="ECO:0007669"/>
    <property type="project" value="UniProtKB-KW"/>
</dbReference>
<dbReference type="InterPro" id="IPR001650">
    <property type="entry name" value="Helicase_C-like"/>
</dbReference>
<evidence type="ECO:0000313" key="8">
    <source>
        <dbReference type="Proteomes" id="UP000655273"/>
    </source>
</evidence>
<organism evidence="7 8">
    <name type="scientific">Enterobacter hormaechei</name>
    <dbReference type="NCBI Taxonomy" id="158836"/>
    <lineage>
        <taxon>Bacteria</taxon>
        <taxon>Pseudomonadati</taxon>
        <taxon>Pseudomonadota</taxon>
        <taxon>Gammaproteobacteria</taxon>
        <taxon>Enterobacterales</taxon>
        <taxon>Enterobacteriaceae</taxon>
        <taxon>Enterobacter</taxon>
        <taxon>Enterobacter cloacae complex</taxon>
    </lineage>
</organism>
<dbReference type="GO" id="GO:0016787">
    <property type="term" value="F:hydrolase activity"/>
    <property type="evidence" value="ECO:0007669"/>
    <property type="project" value="UniProtKB-KW"/>
</dbReference>